<feature type="region of interest" description="Disordered" evidence="1">
    <location>
        <begin position="1"/>
        <end position="35"/>
    </location>
</feature>
<dbReference type="Proteomes" id="UP000799436">
    <property type="component" value="Unassembled WGS sequence"/>
</dbReference>
<dbReference type="EMBL" id="ML995817">
    <property type="protein sequence ID" value="KAF2771900.1"/>
    <property type="molecule type" value="Genomic_DNA"/>
</dbReference>
<evidence type="ECO:0000256" key="1">
    <source>
        <dbReference type="SAM" id="MobiDB-lite"/>
    </source>
</evidence>
<evidence type="ECO:0000313" key="2">
    <source>
        <dbReference type="EMBL" id="KAF2771900.1"/>
    </source>
</evidence>
<accession>A0A6G1LH04</accession>
<sequence length="371" mass="40926">MSHHREANELEANSGTLSSPWQVEHDNRQSHEVNGERATNVHSALAFDGTFDLATNPPNFSLPLTYPLRPPRPPIPSPPWTTSLPPYEPSPATVPSPLHLPAALAHQDRATAHRPTSLDRELDLKLAQAGLNDGLPPGNTIVIRGLGLEPRNLRSSGSHRGIIEGAPFAVGREARKVLLATDGQRWTTQVWGLFQNYLLEQGKEGRDPVEIVRSEDTKAKGTHFFPPKRTPCRKDPANERNPAEIIATLSHALLTYPALLDRTEITLQQHLGPRTVCRHLLRPESQSSIMGMLYQHLAGVCRGASDRTAVVLGGEELMAGMENAALVVWELEPWTVWKVCWIQGEGEVLVPEGERTRWEDARVVNGGGGMW</sequence>
<dbReference type="AlphaFoldDB" id="A0A6G1LH04"/>
<name>A0A6G1LH04_9PEZI</name>
<feature type="compositionally biased region" description="Polar residues" evidence="1">
    <location>
        <begin position="11"/>
        <end position="21"/>
    </location>
</feature>
<organism evidence="2 3">
    <name type="scientific">Teratosphaeria nubilosa</name>
    <dbReference type="NCBI Taxonomy" id="161662"/>
    <lineage>
        <taxon>Eukaryota</taxon>
        <taxon>Fungi</taxon>
        <taxon>Dikarya</taxon>
        <taxon>Ascomycota</taxon>
        <taxon>Pezizomycotina</taxon>
        <taxon>Dothideomycetes</taxon>
        <taxon>Dothideomycetidae</taxon>
        <taxon>Mycosphaerellales</taxon>
        <taxon>Teratosphaeriaceae</taxon>
        <taxon>Teratosphaeria</taxon>
    </lineage>
</organism>
<reference evidence="2" key="1">
    <citation type="journal article" date="2020" name="Stud. Mycol.">
        <title>101 Dothideomycetes genomes: a test case for predicting lifestyles and emergence of pathogens.</title>
        <authorList>
            <person name="Haridas S."/>
            <person name="Albert R."/>
            <person name="Binder M."/>
            <person name="Bloem J."/>
            <person name="Labutti K."/>
            <person name="Salamov A."/>
            <person name="Andreopoulos B."/>
            <person name="Baker S."/>
            <person name="Barry K."/>
            <person name="Bills G."/>
            <person name="Bluhm B."/>
            <person name="Cannon C."/>
            <person name="Castanera R."/>
            <person name="Culley D."/>
            <person name="Daum C."/>
            <person name="Ezra D."/>
            <person name="Gonzalez J."/>
            <person name="Henrissat B."/>
            <person name="Kuo A."/>
            <person name="Liang C."/>
            <person name="Lipzen A."/>
            <person name="Lutzoni F."/>
            <person name="Magnuson J."/>
            <person name="Mondo S."/>
            <person name="Nolan M."/>
            <person name="Ohm R."/>
            <person name="Pangilinan J."/>
            <person name="Park H.-J."/>
            <person name="Ramirez L."/>
            <person name="Alfaro M."/>
            <person name="Sun H."/>
            <person name="Tritt A."/>
            <person name="Yoshinaga Y."/>
            <person name="Zwiers L.-H."/>
            <person name="Turgeon B."/>
            <person name="Goodwin S."/>
            <person name="Spatafora J."/>
            <person name="Crous P."/>
            <person name="Grigoriev I."/>
        </authorList>
    </citation>
    <scope>NUCLEOTIDE SEQUENCE</scope>
    <source>
        <strain evidence="2">CBS 116005</strain>
    </source>
</reference>
<keyword evidence="3" id="KW-1185">Reference proteome</keyword>
<gene>
    <name evidence="2" type="ORF">EJ03DRAFT_372466</name>
</gene>
<feature type="compositionally biased region" description="Basic and acidic residues" evidence="1">
    <location>
        <begin position="23"/>
        <end position="35"/>
    </location>
</feature>
<evidence type="ECO:0000313" key="3">
    <source>
        <dbReference type="Proteomes" id="UP000799436"/>
    </source>
</evidence>
<proteinExistence type="predicted"/>
<protein>
    <submittedName>
        <fullName evidence="2">Uncharacterized protein</fullName>
    </submittedName>
</protein>